<evidence type="ECO:0000313" key="2">
    <source>
        <dbReference type="Proteomes" id="UP000578352"/>
    </source>
</evidence>
<organism evidence="1 2">
    <name type="scientific">Leifsonia shinshuensis</name>
    <dbReference type="NCBI Taxonomy" id="150026"/>
    <lineage>
        <taxon>Bacteria</taxon>
        <taxon>Bacillati</taxon>
        <taxon>Actinomycetota</taxon>
        <taxon>Actinomycetes</taxon>
        <taxon>Micrococcales</taxon>
        <taxon>Microbacteriaceae</taxon>
        <taxon>Leifsonia</taxon>
    </lineage>
</organism>
<comment type="caution">
    <text evidence="1">The sequence shown here is derived from an EMBL/GenBank/DDBJ whole genome shotgun (WGS) entry which is preliminary data.</text>
</comment>
<name>A0A853CXS4_9MICO</name>
<reference evidence="1 2" key="1">
    <citation type="submission" date="2020-07" db="EMBL/GenBank/DDBJ databases">
        <title>Sequencing the genomes of 1000 actinobacteria strains.</title>
        <authorList>
            <person name="Klenk H.-P."/>
        </authorList>
    </citation>
    <scope>NUCLEOTIDE SEQUENCE [LARGE SCALE GENOMIC DNA]</scope>
    <source>
        <strain evidence="1 2">DSM 15165</strain>
    </source>
</reference>
<evidence type="ECO:0008006" key="3">
    <source>
        <dbReference type="Google" id="ProtNLM"/>
    </source>
</evidence>
<dbReference type="AlphaFoldDB" id="A0A853CXS4"/>
<proteinExistence type="predicted"/>
<evidence type="ECO:0000313" key="1">
    <source>
        <dbReference type="EMBL" id="NYJ25926.1"/>
    </source>
</evidence>
<dbReference type="Proteomes" id="UP000578352">
    <property type="component" value="Unassembled WGS sequence"/>
</dbReference>
<sequence>MTDTTPTALLAGAARAVITPPVGGPMSGFAGRGEATGTHDELVANTVVIESGNRIAVVCCDLLFLPRSQVDRIRRAIEAATGIRETDIVISTSHNHYGPVVDDRGETIVSSSAPQTTPYLENLANVLAGLVLEACGRLRPAVLRYGVSSAVIGINRRERTPDGIILGNNPDGPMNPRVAVLRIDDADGGPIAALVNHACHGVSLSHECTEYSADFPGVLRDVLGEATGAEVLFVQGAAGDINPRLMSWTWNNPKRLGTLLAAEAMEAYFDAVRDDTVNADLRVHEVVVDLPELLPSSEAAAEDALQELELIAQTADEGEAYWVDVRRTRIQHGLAVLRGREAPKPVKAPVSAVALTSRIAIVTAPGEVFTELGDRVLAGSPFPFTIYSGYTNGSINYIPTREAYDQGGYEVTHACQVAPEAGDELVSESVGLLVEVHERSAAAVESSLAQGE</sequence>
<dbReference type="RefSeq" id="WP_179608894.1">
    <property type="nucleotide sequence ID" value="NZ_BAABEH010000001.1"/>
</dbReference>
<gene>
    <name evidence="1" type="ORF">HNR13_004213</name>
</gene>
<dbReference type="EMBL" id="JACCFL010000001">
    <property type="protein sequence ID" value="NYJ25926.1"/>
    <property type="molecule type" value="Genomic_DNA"/>
</dbReference>
<protein>
    <recommendedName>
        <fullName evidence="3">Neutral/alkaline non-lysosomal ceramidase N-terminal domain-containing protein</fullName>
    </recommendedName>
</protein>
<accession>A0A853CXS4</accession>